<dbReference type="InterPro" id="IPR022310">
    <property type="entry name" value="NAD/GMP_synthase"/>
</dbReference>
<keyword evidence="7 8" id="KW-0520">NAD</keyword>
<evidence type="ECO:0000313" key="13">
    <source>
        <dbReference type="Proteomes" id="UP001172911"/>
    </source>
</evidence>
<evidence type="ECO:0000256" key="2">
    <source>
        <dbReference type="ARBA" id="ARBA00022598"/>
    </source>
</evidence>
<dbReference type="Proteomes" id="UP001172911">
    <property type="component" value="Unassembled WGS sequence"/>
</dbReference>
<keyword evidence="13" id="KW-1185">Reference proteome</keyword>
<keyword evidence="3 8" id="KW-0479">Metal-binding</keyword>
<feature type="binding site" description="in other chain" evidence="8">
    <location>
        <begin position="230"/>
        <end position="231"/>
    </location>
    <ligand>
        <name>deamido-NAD(+)</name>
        <dbReference type="ChEBI" id="CHEBI:58437"/>
        <note>ligand shared between two neighboring subunits</note>
    </ligand>
</feature>
<comment type="similarity">
    <text evidence="1 8 9">Belongs to the NAD synthetase family.</text>
</comment>
<comment type="function">
    <text evidence="8">Catalyzes the ATP-dependent amidation of deamido-NAD to form NAD. Uses ammonia as a nitrogen source.</text>
</comment>
<feature type="binding site" evidence="8">
    <location>
        <position position="153"/>
    </location>
    <ligand>
        <name>deamido-NAD(+)</name>
        <dbReference type="ChEBI" id="CHEBI:58437"/>
        <note>ligand shared between two neighboring subunits</note>
    </ligand>
</feature>
<feature type="domain" description="NAD/GMP synthase" evidence="11">
    <location>
        <begin position="6"/>
        <end position="229"/>
    </location>
</feature>
<dbReference type="PANTHER" id="PTHR23090">
    <property type="entry name" value="NH 3 /GLUTAMINE-DEPENDENT NAD + SYNTHETASE"/>
    <property type="match status" value="1"/>
</dbReference>
<feature type="binding site" evidence="8">
    <location>
        <begin position="27"/>
        <end position="34"/>
    </location>
    <ligand>
        <name>ATP</name>
        <dbReference type="ChEBI" id="CHEBI:30616"/>
    </ligand>
</feature>
<organism evidence="12 13">
    <name type="scientific">Desulforamulus aquiferis</name>
    <dbReference type="NCBI Taxonomy" id="1397668"/>
    <lineage>
        <taxon>Bacteria</taxon>
        <taxon>Bacillati</taxon>
        <taxon>Bacillota</taxon>
        <taxon>Clostridia</taxon>
        <taxon>Eubacteriales</taxon>
        <taxon>Peptococcaceae</taxon>
        <taxon>Desulforamulus</taxon>
    </lineage>
</organism>
<evidence type="ECO:0000256" key="3">
    <source>
        <dbReference type="ARBA" id="ARBA00022723"/>
    </source>
</evidence>
<dbReference type="RefSeq" id="WP_304545195.1">
    <property type="nucleotide sequence ID" value="NZ_JARPTC010000026.1"/>
</dbReference>
<accession>A0AAW7ZHD4</accession>
<proteinExistence type="inferred from homology"/>
<dbReference type="InterPro" id="IPR022926">
    <property type="entry name" value="NH(3)-dep_NAD(+)_synth"/>
</dbReference>
<comment type="caution">
    <text evidence="12">The sequence shown here is derived from an EMBL/GenBank/DDBJ whole genome shotgun (WGS) entry which is preliminary data.</text>
</comment>
<evidence type="ECO:0000256" key="7">
    <source>
        <dbReference type="ARBA" id="ARBA00023027"/>
    </source>
</evidence>
<keyword evidence="5 8" id="KW-0067">ATP-binding</keyword>
<dbReference type="InterPro" id="IPR003694">
    <property type="entry name" value="NAD_synthase"/>
</dbReference>
<dbReference type="GO" id="GO:0009435">
    <property type="term" value="P:NAD+ biosynthetic process"/>
    <property type="evidence" value="ECO:0007669"/>
    <property type="project" value="UniProtKB-UniRule"/>
</dbReference>
<dbReference type="InterPro" id="IPR014729">
    <property type="entry name" value="Rossmann-like_a/b/a_fold"/>
</dbReference>
<dbReference type="GO" id="GO:0046872">
    <property type="term" value="F:metal ion binding"/>
    <property type="evidence" value="ECO:0007669"/>
    <property type="project" value="UniProtKB-KW"/>
</dbReference>
<dbReference type="NCBIfam" id="TIGR00552">
    <property type="entry name" value="nadE"/>
    <property type="match status" value="1"/>
</dbReference>
<sequence length="241" mass="26641">MSGLADKLTLWIKEEIEKAGAKGAVVGLSGGIDSACVAALCKRAFPSDVLGVIMPCHNCPQDAGDAKLLAEQLNIPYEEVLLNEPFEWFVNRFTGEPYDVYSSDMTIANIKPRLRMITLYYLAARHNYLVVGTGNRAELVVGHFTKYGDGGVDLLPIANLVKYQVKELAKELGIPQQIIDKAPSAGLWLGHCDEEEMGITYKELDHYIMTGEGPERAKGIIEELARKREHKKHLPPIPPNL</sequence>
<feature type="binding site" description="in other chain" evidence="8">
    <location>
        <position position="113"/>
    </location>
    <ligand>
        <name>deamido-NAD(+)</name>
        <dbReference type="ChEBI" id="CHEBI:58437"/>
        <note>ligand shared between two neighboring subunits</note>
    </ligand>
</feature>
<dbReference type="AlphaFoldDB" id="A0AAW7ZHD4"/>
<comment type="catalytic activity">
    <reaction evidence="8 10">
        <text>deamido-NAD(+) + NH4(+) + ATP = AMP + diphosphate + NAD(+) + H(+)</text>
        <dbReference type="Rhea" id="RHEA:21188"/>
        <dbReference type="ChEBI" id="CHEBI:15378"/>
        <dbReference type="ChEBI" id="CHEBI:28938"/>
        <dbReference type="ChEBI" id="CHEBI:30616"/>
        <dbReference type="ChEBI" id="CHEBI:33019"/>
        <dbReference type="ChEBI" id="CHEBI:57540"/>
        <dbReference type="ChEBI" id="CHEBI:58437"/>
        <dbReference type="ChEBI" id="CHEBI:456215"/>
        <dbReference type="EC" id="6.3.1.5"/>
    </reaction>
</comment>
<dbReference type="GO" id="GO:0005524">
    <property type="term" value="F:ATP binding"/>
    <property type="evidence" value="ECO:0007669"/>
    <property type="project" value="UniProtKB-UniRule"/>
</dbReference>
<dbReference type="GO" id="GO:0008795">
    <property type="term" value="F:NAD+ synthase activity"/>
    <property type="evidence" value="ECO:0007669"/>
    <property type="project" value="UniProtKB-UniRule"/>
</dbReference>
<dbReference type="GO" id="GO:0005737">
    <property type="term" value="C:cytoplasm"/>
    <property type="evidence" value="ECO:0007669"/>
    <property type="project" value="InterPro"/>
</dbReference>
<evidence type="ECO:0000256" key="4">
    <source>
        <dbReference type="ARBA" id="ARBA00022741"/>
    </source>
</evidence>
<reference evidence="12" key="2">
    <citation type="submission" date="2023-03" db="EMBL/GenBank/DDBJ databases">
        <authorList>
            <person name="Zhang Z."/>
        </authorList>
    </citation>
    <scope>NUCLEOTIDE SEQUENCE</scope>
    <source>
        <strain evidence="12">DSA</strain>
    </source>
</reference>
<feature type="binding site" evidence="8">
    <location>
        <position position="133"/>
    </location>
    <ligand>
        <name>ATP</name>
        <dbReference type="ChEBI" id="CHEBI:30616"/>
    </ligand>
</feature>
<feature type="binding site" evidence="8">
    <location>
        <position position="33"/>
    </location>
    <ligand>
        <name>Mg(2+)</name>
        <dbReference type="ChEBI" id="CHEBI:18420"/>
    </ligand>
</feature>
<keyword evidence="2 8" id="KW-0436">Ligase</keyword>
<evidence type="ECO:0000259" key="11">
    <source>
        <dbReference type="Pfam" id="PF02540"/>
    </source>
</evidence>
<dbReference type="HAMAP" id="MF_00193">
    <property type="entry name" value="NadE_ammonia_dep"/>
    <property type="match status" value="1"/>
</dbReference>
<feature type="binding site" evidence="8">
    <location>
        <position position="138"/>
    </location>
    <ligand>
        <name>Mg(2+)</name>
        <dbReference type="ChEBI" id="CHEBI:18420"/>
    </ligand>
</feature>
<dbReference type="EMBL" id="JARPTC010000026">
    <property type="protein sequence ID" value="MDO7788870.1"/>
    <property type="molecule type" value="Genomic_DNA"/>
</dbReference>
<keyword evidence="4 8" id="KW-0547">Nucleotide-binding</keyword>
<dbReference type="GO" id="GO:0004359">
    <property type="term" value="F:glutaminase activity"/>
    <property type="evidence" value="ECO:0007669"/>
    <property type="project" value="InterPro"/>
</dbReference>
<dbReference type="Pfam" id="PF02540">
    <property type="entry name" value="NAD_synthase"/>
    <property type="match status" value="1"/>
</dbReference>
<dbReference type="Gene3D" id="3.40.50.620">
    <property type="entry name" value="HUPs"/>
    <property type="match status" value="1"/>
</dbReference>
<evidence type="ECO:0000313" key="12">
    <source>
        <dbReference type="EMBL" id="MDO7788870.1"/>
    </source>
</evidence>
<comment type="subunit">
    <text evidence="8">Homodimer.</text>
</comment>
<evidence type="ECO:0000256" key="8">
    <source>
        <dbReference type="HAMAP-Rule" id="MF_00193"/>
    </source>
</evidence>
<dbReference type="CDD" id="cd00553">
    <property type="entry name" value="NAD_synthase"/>
    <property type="match status" value="1"/>
</dbReference>
<keyword evidence="6 8" id="KW-0460">Magnesium</keyword>
<evidence type="ECO:0000256" key="9">
    <source>
        <dbReference type="RuleBase" id="RU003811"/>
    </source>
</evidence>
<dbReference type="PANTHER" id="PTHR23090:SF9">
    <property type="entry name" value="GLUTAMINE-DEPENDENT NAD(+) SYNTHETASE"/>
    <property type="match status" value="1"/>
</dbReference>
<evidence type="ECO:0000256" key="10">
    <source>
        <dbReference type="RuleBase" id="RU003812"/>
    </source>
</evidence>
<feature type="binding site" description="in other chain" evidence="8">
    <location>
        <position position="146"/>
    </location>
    <ligand>
        <name>deamido-NAD(+)</name>
        <dbReference type="ChEBI" id="CHEBI:58437"/>
        <note>ligand shared between two neighboring subunits</note>
    </ligand>
</feature>
<evidence type="ECO:0000256" key="1">
    <source>
        <dbReference type="ARBA" id="ARBA00005859"/>
    </source>
</evidence>
<gene>
    <name evidence="8 12" type="primary">nadE</name>
    <name evidence="12" type="ORF">P6N53_16760</name>
</gene>
<evidence type="ECO:0000256" key="6">
    <source>
        <dbReference type="ARBA" id="ARBA00022842"/>
    </source>
</evidence>
<protein>
    <recommendedName>
        <fullName evidence="8 10">NH(3)-dependent NAD(+) synthetase</fullName>
        <ecNumber evidence="8 10">6.3.1.5</ecNumber>
    </recommendedName>
</protein>
<dbReference type="EC" id="6.3.1.5" evidence="8 10"/>
<reference evidence="12" key="1">
    <citation type="journal article" date="2023" name="J. Hazard. Mater.">
        <title>Anaerobic biodegradation of pyrene and benzo[a]pyrene by a new sulfate-reducing Desulforamulus aquiferis strain DSA.</title>
        <authorList>
            <person name="Zhang Z."/>
            <person name="Sun J."/>
            <person name="Gong X."/>
            <person name="Wang C."/>
            <person name="Wang H."/>
        </authorList>
    </citation>
    <scope>NUCLEOTIDE SEQUENCE</scope>
    <source>
        <strain evidence="12">DSA</strain>
    </source>
</reference>
<evidence type="ECO:0000256" key="5">
    <source>
        <dbReference type="ARBA" id="ARBA00022840"/>
    </source>
</evidence>
<feature type="binding site" evidence="8">
    <location>
        <position position="162"/>
    </location>
    <ligand>
        <name>ATP</name>
        <dbReference type="ChEBI" id="CHEBI:30616"/>
    </ligand>
</feature>
<feature type="binding site" evidence="8">
    <location>
        <position position="184"/>
    </location>
    <ligand>
        <name>ATP</name>
        <dbReference type="ChEBI" id="CHEBI:30616"/>
    </ligand>
</feature>
<comment type="pathway">
    <text evidence="8">Cofactor biosynthesis; NAD(+) biosynthesis; NAD(+) from deamido-NAD(+) (ammonia route): step 1/1.</text>
</comment>
<dbReference type="SUPFAM" id="SSF52402">
    <property type="entry name" value="Adenine nucleotide alpha hydrolases-like"/>
    <property type="match status" value="1"/>
</dbReference>
<name>A0AAW7ZHD4_9FIRM</name>
<dbReference type="GO" id="GO:0003952">
    <property type="term" value="F:NAD+ synthase (glutamine-hydrolyzing) activity"/>
    <property type="evidence" value="ECO:0007669"/>
    <property type="project" value="InterPro"/>
</dbReference>